<dbReference type="EMBL" id="VMNI01000016">
    <property type="protein sequence ID" value="TVO74122.1"/>
    <property type="molecule type" value="Genomic_DNA"/>
</dbReference>
<organism evidence="7 8">
    <name type="scientific">Denitromonas halophila</name>
    <dbReference type="NCBI Taxonomy" id="1629404"/>
    <lineage>
        <taxon>Bacteria</taxon>
        <taxon>Pseudomonadati</taxon>
        <taxon>Pseudomonadota</taxon>
        <taxon>Betaproteobacteria</taxon>
        <taxon>Rhodocyclales</taxon>
        <taxon>Zoogloeaceae</taxon>
        <taxon>Denitromonas</taxon>
    </lineage>
</organism>
<gene>
    <name evidence="7" type="ORF">FHP89_15995</name>
</gene>
<keyword evidence="5" id="KW-0742">SOS response</keyword>
<feature type="domain" description="UmuC" evidence="6">
    <location>
        <begin position="7"/>
        <end position="195"/>
    </location>
</feature>
<evidence type="ECO:0000313" key="7">
    <source>
        <dbReference type="EMBL" id="TVO74122.1"/>
    </source>
</evidence>
<dbReference type="Gene3D" id="3.30.70.270">
    <property type="match status" value="1"/>
</dbReference>
<dbReference type="Proteomes" id="UP000318349">
    <property type="component" value="Unassembled WGS sequence"/>
</dbReference>
<sequence length="429" mass="47309">MSAPQQFALVDVNNFYVSCERVFQPELATTPLVVLSNNDGCAVARSNEVKSLGVRMGVPWFKMKDLAQQHGIRAFSSNYTLYGDMSNRVALVLQDFSPEIEIYSIDEAFLRIETVVQLYGGALAMGQQIRQRVKRWTGLPVCVGVAPTKTLAKLANHMAKKRPEFDGVCDLHALSRPERLSYMADIDVGEVWGVGPRLAPRLKAIGIRSVLDLRNASPKTLRTHFGVVMERVCSELRGISCLELEQVAPSKQQIMSSRSFGRSVEALDELREAVASYVATAAEKLRQQGSVCAAVHVFVQCNAFRPEEPQNNAGTTVALISPSDDTIALTAAALRGLKAIYRPGFRYKKAGVMLTLLSDKRVQQGALFDAPAHQARSAALMSAMDEVNRLFGSGMLRSGASGTRRRWSMRAENRSPRFTTRWDELPIVS</sequence>
<dbReference type="SUPFAM" id="SSF56672">
    <property type="entry name" value="DNA/RNA polymerases"/>
    <property type="match status" value="1"/>
</dbReference>
<dbReference type="GO" id="GO:0005829">
    <property type="term" value="C:cytosol"/>
    <property type="evidence" value="ECO:0007669"/>
    <property type="project" value="TreeGrafter"/>
</dbReference>
<dbReference type="Gene3D" id="1.10.150.20">
    <property type="entry name" value="5' to 3' exonuclease, C-terminal subdomain"/>
    <property type="match status" value="1"/>
</dbReference>
<dbReference type="InterPro" id="IPR025188">
    <property type="entry name" value="DUF4113"/>
</dbReference>
<reference evidence="7 8" key="1">
    <citation type="submission" date="2019-07" db="EMBL/GenBank/DDBJ databases">
        <title>The pathways for chlorine oxyanion respiration interact through the shared metabolite chlorate.</title>
        <authorList>
            <person name="Barnum T.P."/>
            <person name="Cheng Y."/>
            <person name="Hill K.A."/>
            <person name="Lucas L.N."/>
            <person name="Carlson H.K."/>
            <person name="Coates J.D."/>
        </authorList>
    </citation>
    <scope>NUCLEOTIDE SEQUENCE [LARGE SCALE GENOMIC DNA]</scope>
    <source>
        <strain evidence="7 8">SFB-1</strain>
    </source>
</reference>
<dbReference type="InterPro" id="IPR043502">
    <property type="entry name" value="DNA/RNA_pol_sf"/>
</dbReference>
<dbReference type="InterPro" id="IPR017961">
    <property type="entry name" value="DNA_pol_Y-fam_little_finger"/>
</dbReference>
<dbReference type="GO" id="GO:0003684">
    <property type="term" value="F:damaged DNA binding"/>
    <property type="evidence" value="ECO:0007669"/>
    <property type="project" value="InterPro"/>
</dbReference>
<dbReference type="InterPro" id="IPR001126">
    <property type="entry name" value="UmuC"/>
</dbReference>
<accession>A0A557S9L9</accession>
<dbReference type="Pfam" id="PF00817">
    <property type="entry name" value="IMS"/>
    <property type="match status" value="1"/>
</dbReference>
<dbReference type="Gene3D" id="3.40.1170.60">
    <property type="match status" value="1"/>
</dbReference>
<evidence type="ECO:0000256" key="1">
    <source>
        <dbReference type="ARBA" id="ARBA00010945"/>
    </source>
</evidence>
<dbReference type="GO" id="GO:0009432">
    <property type="term" value="P:SOS response"/>
    <property type="evidence" value="ECO:0007669"/>
    <property type="project" value="UniProtKB-KW"/>
</dbReference>
<dbReference type="AlphaFoldDB" id="A0A557S9L9"/>
<dbReference type="PROSITE" id="PS50173">
    <property type="entry name" value="UMUC"/>
    <property type="match status" value="1"/>
</dbReference>
<evidence type="ECO:0000256" key="3">
    <source>
        <dbReference type="ARBA" id="ARBA00023199"/>
    </source>
</evidence>
<keyword evidence="2" id="KW-0227">DNA damage</keyword>
<protein>
    <submittedName>
        <fullName evidence="7">Y-family DNA polymerase</fullName>
    </submittedName>
</protein>
<dbReference type="InterPro" id="IPR050116">
    <property type="entry name" value="DNA_polymerase-Y"/>
</dbReference>
<evidence type="ECO:0000313" key="8">
    <source>
        <dbReference type="Proteomes" id="UP000318349"/>
    </source>
</evidence>
<keyword evidence="4" id="KW-0234">DNA repair</keyword>
<dbReference type="InterPro" id="IPR024728">
    <property type="entry name" value="PolY_HhH_motif"/>
</dbReference>
<dbReference type="Pfam" id="PF13438">
    <property type="entry name" value="DUF4113"/>
    <property type="match status" value="1"/>
</dbReference>
<dbReference type="InterPro" id="IPR043128">
    <property type="entry name" value="Rev_trsase/Diguanyl_cyclase"/>
</dbReference>
<dbReference type="GO" id="GO:0003887">
    <property type="term" value="F:DNA-directed DNA polymerase activity"/>
    <property type="evidence" value="ECO:0007669"/>
    <property type="project" value="TreeGrafter"/>
</dbReference>
<name>A0A557S9L9_9RHOO</name>
<dbReference type="NCBIfam" id="NF002955">
    <property type="entry name" value="PRK03609.1"/>
    <property type="match status" value="1"/>
</dbReference>
<dbReference type="GO" id="GO:0042276">
    <property type="term" value="P:error-prone translesion synthesis"/>
    <property type="evidence" value="ECO:0007669"/>
    <property type="project" value="TreeGrafter"/>
</dbReference>
<dbReference type="Pfam" id="PF11798">
    <property type="entry name" value="IMS_HHH"/>
    <property type="match status" value="1"/>
</dbReference>
<dbReference type="Pfam" id="PF11799">
    <property type="entry name" value="IMS_C"/>
    <property type="match status" value="1"/>
</dbReference>
<evidence type="ECO:0000256" key="5">
    <source>
        <dbReference type="ARBA" id="ARBA00023236"/>
    </source>
</evidence>
<dbReference type="PANTHER" id="PTHR11076:SF34">
    <property type="entry name" value="PROTEIN UMUC"/>
    <property type="match status" value="1"/>
</dbReference>
<evidence type="ECO:0000259" key="6">
    <source>
        <dbReference type="PROSITE" id="PS50173"/>
    </source>
</evidence>
<dbReference type="GO" id="GO:0006281">
    <property type="term" value="P:DNA repair"/>
    <property type="evidence" value="ECO:0007669"/>
    <property type="project" value="UniProtKB-KW"/>
</dbReference>
<evidence type="ECO:0000256" key="4">
    <source>
        <dbReference type="ARBA" id="ARBA00023204"/>
    </source>
</evidence>
<comment type="similarity">
    <text evidence="1">Belongs to the DNA polymerase type-Y family.</text>
</comment>
<dbReference type="CDD" id="cd01700">
    <property type="entry name" value="PolY_Pol_V_umuC"/>
    <property type="match status" value="1"/>
</dbReference>
<keyword evidence="3" id="KW-0741">SOS mutagenesis</keyword>
<evidence type="ECO:0000256" key="2">
    <source>
        <dbReference type="ARBA" id="ARBA00022763"/>
    </source>
</evidence>
<comment type="caution">
    <text evidence="7">The sequence shown here is derived from an EMBL/GenBank/DDBJ whole genome shotgun (WGS) entry which is preliminary data.</text>
</comment>
<dbReference type="PANTHER" id="PTHR11076">
    <property type="entry name" value="DNA REPAIR POLYMERASE UMUC / TRANSFERASE FAMILY MEMBER"/>
    <property type="match status" value="1"/>
</dbReference>
<proteinExistence type="inferred from homology"/>